<dbReference type="AlphaFoldDB" id="A0A1I1HLP5"/>
<name>A0A1I1HLP5_9ACTN</name>
<proteinExistence type="predicted"/>
<dbReference type="Pfam" id="PF13376">
    <property type="entry name" value="OmdA"/>
    <property type="match status" value="1"/>
</dbReference>
<sequence length="190" mass="20437">MVEREFEVRSFADGAELDAWLAEHGASAPGLYVRLAKKGAGFPSVTWEELVEGLLCHGWIDGRANRLDEESWTIRVTPRRPRSVWSAKNVATVTRLVDAGRMRPAGLAQVEAARADGRWATAYPGSAAMPVPEDLAAALAATPGARAAFDALDAAGRYAVLYRVHTRRTAAGRASAIADAVVRLTDPERT</sequence>
<gene>
    <name evidence="1" type="ORF">SAMN05661030_0484</name>
</gene>
<evidence type="ECO:0000313" key="1">
    <source>
        <dbReference type="EMBL" id="SFC24874.1"/>
    </source>
</evidence>
<organism evidence="1 2">
    <name type="scientific">Klenkia taihuensis</name>
    <dbReference type="NCBI Taxonomy" id="1225127"/>
    <lineage>
        <taxon>Bacteria</taxon>
        <taxon>Bacillati</taxon>
        <taxon>Actinomycetota</taxon>
        <taxon>Actinomycetes</taxon>
        <taxon>Geodermatophilales</taxon>
        <taxon>Geodermatophilaceae</taxon>
        <taxon>Klenkia</taxon>
    </lineage>
</organism>
<reference evidence="2" key="1">
    <citation type="submission" date="2016-10" db="EMBL/GenBank/DDBJ databases">
        <authorList>
            <person name="Varghese N."/>
            <person name="Submissions S."/>
        </authorList>
    </citation>
    <scope>NUCLEOTIDE SEQUENCE [LARGE SCALE GENOMIC DNA]</scope>
    <source>
        <strain evidence="2">DSM 45962</strain>
    </source>
</reference>
<dbReference type="OrthoDB" id="9796999at2"/>
<dbReference type="Proteomes" id="UP000199022">
    <property type="component" value="Unassembled WGS sequence"/>
</dbReference>
<evidence type="ECO:0000313" key="2">
    <source>
        <dbReference type="Proteomes" id="UP000199022"/>
    </source>
</evidence>
<protein>
    <submittedName>
        <fullName evidence="1">Uncharacterized conserved protein YdeI, YjbR/CyaY-like superfamily, DUF1801 family</fullName>
    </submittedName>
</protein>
<dbReference type="RefSeq" id="WP_091554333.1">
    <property type="nucleotide sequence ID" value="NZ_BNAC01000002.1"/>
</dbReference>
<dbReference type="STRING" id="1225127.SAMN05661030_0484"/>
<dbReference type="EMBL" id="FOMD01000001">
    <property type="protein sequence ID" value="SFC24874.1"/>
    <property type="molecule type" value="Genomic_DNA"/>
</dbReference>
<accession>A0A1I1HLP5</accession>
<keyword evidence="2" id="KW-1185">Reference proteome</keyword>